<accession>A0A2A4FVM9</accession>
<feature type="domain" description="Xylose isomerase-like TIM barrel" evidence="1">
    <location>
        <begin position="20"/>
        <end position="247"/>
    </location>
</feature>
<dbReference type="InterPro" id="IPR036237">
    <property type="entry name" value="Xyl_isomerase-like_sf"/>
</dbReference>
<dbReference type="PANTHER" id="PTHR12110:SF48">
    <property type="entry name" value="BLL3656 PROTEIN"/>
    <property type="match status" value="1"/>
</dbReference>
<organism evidence="2 3">
    <name type="scientific">Rhizorhabdus dicambivorans</name>
    <dbReference type="NCBI Taxonomy" id="1850238"/>
    <lineage>
        <taxon>Bacteria</taxon>
        <taxon>Pseudomonadati</taxon>
        <taxon>Pseudomonadota</taxon>
        <taxon>Alphaproteobacteria</taxon>
        <taxon>Sphingomonadales</taxon>
        <taxon>Sphingomonadaceae</taxon>
        <taxon>Rhizorhabdus</taxon>
    </lineage>
</organism>
<dbReference type="Gene3D" id="3.20.20.150">
    <property type="entry name" value="Divalent-metal-dependent TIM barrel enzymes"/>
    <property type="match status" value="1"/>
</dbReference>
<evidence type="ECO:0000313" key="3">
    <source>
        <dbReference type="Proteomes" id="UP000218934"/>
    </source>
</evidence>
<dbReference type="EMBL" id="NWUF01000012">
    <property type="protein sequence ID" value="PCE41732.1"/>
    <property type="molecule type" value="Genomic_DNA"/>
</dbReference>
<dbReference type="AlphaFoldDB" id="A0A2A4FVM9"/>
<evidence type="ECO:0000259" key="1">
    <source>
        <dbReference type="Pfam" id="PF01261"/>
    </source>
</evidence>
<dbReference type="PANTHER" id="PTHR12110">
    <property type="entry name" value="HYDROXYPYRUVATE ISOMERASE"/>
    <property type="match status" value="1"/>
</dbReference>
<dbReference type="SUPFAM" id="SSF51658">
    <property type="entry name" value="Xylose isomerase-like"/>
    <property type="match status" value="1"/>
</dbReference>
<evidence type="ECO:0000313" key="2">
    <source>
        <dbReference type="EMBL" id="PCE41732.1"/>
    </source>
</evidence>
<dbReference type="RefSeq" id="WP_066961170.1">
    <property type="nucleotide sequence ID" value="NZ_CP023449.1"/>
</dbReference>
<dbReference type="Proteomes" id="UP000218934">
    <property type="component" value="Unassembled WGS sequence"/>
</dbReference>
<dbReference type="InterPro" id="IPR013022">
    <property type="entry name" value="Xyl_isomerase-like_TIM-brl"/>
</dbReference>
<name>A0A2A4FVM9_9SPHN</name>
<comment type="caution">
    <text evidence="2">The sequence shown here is derived from an EMBL/GenBank/DDBJ whole genome shotgun (WGS) entry which is preliminary data.</text>
</comment>
<reference evidence="2 3" key="1">
    <citation type="submission" date="2017-09" db="EMBL/GenBank/DDBJ databases">
        <title>The Catabolism of 3,6-Dichlorosalicylic acid is Initiated by the Cytochrome P450 Monooxygenase DsmABC in Rhizorhabdus dicambivorans Ndbn-20.</title>
        <authorList>
            <person name="Na L."/>
        </authorList>
    </citation>
    <scope>NUCLEOTIDE SEQUENCE [LARGE SCALE GENOMIC DNA]</scope>
    <source>
        <strain evidence="2 3">Ndbn-20m</strain>
    </source>
</reference>
<proteinExistence type="predicted"/>
<gene>
    <name evidence="2" type="ORF">COO09_13285</name>
</gene>
<dbReference type="KEGG" id="rdi:CMV14_18945"/>
<keyword evidence="3" id="KW-1185">Reference proteome</keyword>
<keyword evidence="2" id="KW-0413">Isomerase</keyword>
<dbReference type="GO" id="GO:0016853">
    <property type="term" value="F:isomerase activity"/>
    <property type="evidence" value="ECO:0007669"/>
    <property type="project" value="UniProtKB-KW"/>
</dbReference>
<sequence length="273" mass="28585">MQFALAPETLTGIGPAEFLRVAAQVGFRHAGLRVIEGQGALDAPALVRSPTTIADVRRILDGEGLVISELEWVGLDGATDIAALGAGLEIGAGFGARHLCAVVTDSDPARAVDRFAALCEFAAEFGLIVDVEFVPFTAIRTIDEAADLVARSGAGNAGIMFDIIHHLRGGGDRAAMVRHRALVRQVQLCDAPAQAPQAKGDRIRETLQHRLLPGEGGGDVIGALAALRPEVPISIEAPNHARLAAEGAVAYARRAREAAERILARAAHLQSDA</sequence>
<dbReference type="Pfam" id="PF01261">
    <property type="entry name" value="AP_endonuc_2"/>
    <property type="match status" value="1"/>
</dbReference>
<protein>
    <submittedName>
        <fullName evidence="2">Sugar phosphate isomerase/epimerase</fullName>
    </submittedName>
</protein>
<dbReference type="InterPro" id="IPR050312">
    <property type="entry name" value="IolE/XylAMocC-like"/>
</dbReference>
<dbReference type="OrthoDB" id="9072761at2"/>